<name>A0ABP6PPR2_9ACTN</name>
<evidence type="ECO:0000313" key="2">
    <source>
        <dbReference type="Proteomes" id="UP001501866"/>
    </source>
</evidence>
<proteinExistence type="predicted"/>
<keyword evidence="2" id="KW-1185">Reference proteome</keyword>
<organism evidence="1 2">
    <name type="scientific">Streptomyces virens</name>
    <dbReference type="NCBI Taxonomy" id="285572"/>
    <lineage>
        <taxon>Bacteria</taxon>
        <taxon>Bacillati</taxon>
        <taxon>Actinomycetota</taxon>
        <taxon>Actinomycetes</taxon>
        <taxon>Kitasatosporales</taxon>
        <taxon>Streptomycetaceae</taxon>
        <taxon>Streptomyces</taxon>
    </lineage>
</organism>
<gene>
    <name evidence="1" type="ORF">GCM10010451_31930</name>
</gene>
<protein>
    <submittedName>
        <fullName evidence="1">Uncharacterized protein</fullName>
    </submittedName>
</protein>
<comment type="caution">
    <text evidence="1">The sequence shown here is derived from an EMBL/GenBank/DDBJ whole genome shotgun (WGS) entry which is preliminary data.</text>
</comment>
<accession>A0ABP6PPR2</accession>
<dbReference type="EMBL" id="BAAAUH010000021">
    <property type="protein sequence ID" value="GAA3180395.1"/>
    <property type="molecule type" value="Genomic_DNA"/>
</dbReference>
<sequence>MRWSSSYGGQPALQVTVGRVQLPSVRIVVPRLVPLPSGLAARAWLSGRDALTFRAEETFAGEGTRIVEVRTLLTPGSGRPRLRRLGRTGTFMWCASCDGSMGRSMPDSVGLCASTVNSFDESFENFE</sequence>
<dbReference type="Proteomes" id="UP001501866">
    <property type="component" value="Unassembled WGS sequence"/>
</dbReference>
<reference evidence="2" key="1">
    <citation type="journal article" date="2019" name="Int. J. Syst. Evol. Microbiol.">
        <title>The Global Catalogue of Microorganisms (GCM) 10K type strain sequencing project: providing services to taxonomists for standard genome sequencing and annotation.</title>
        <authorList>
            <consortium name="The Broad Institute Genomics Platform"/>
            <consortium name="The Broad Institute Genome Sequencing Center for Infectious Disease"/>
            <person name="Wu L."/>
            <person name="Ma J."/>
        </authorList>
    </citation>
    <scope>NUCLEOTIDE SEQUENCE [LARGE SCALE GENOMIC DNA]</scope>
    <source>
        <strain evidence="2">JCM 9095</strain>
    </source>
</reference>
<evidence type="ECO:0000313" key="1">
    <source>
        <dbReference type="EMBL" id="GAA3180395.1"/>
    </source>
</evidence>